<dbReference type="EMBL" id="JWMF01000002">
    <property type="protein sequence ID" value="KJY52357.1"/>
    <property type="molecule type" value="Genomic_DNA"/>
</dbReference>
<evidence type="ECO:0000256" key="1">
    <source>
        <dbReference type="SAM" id="MobiDB-lite"/>
    </source>
</evidence>
<comment type="caution">
    <text evidence="3">The sequence shown here is derived from an EMBL/GenBank/DDBJ whole genome shotgun (WGS) entry which is preliminary data.</text>
</comment>
<gene>
    <name evidence="3" type="ORF">JF70_00320</name>
</gene>
<evidence type="ECO:0000313" key="4">
    <source>
        <dbReference type="Proteomes" id="UP000033567"/>
    </source>
</evidence>
<organism evidence="3 4">
    <name type="scientific">Bifidobacterium mellis</name>
    <dbReference type="NCBI Taxonomy" id="1293823"/>
    <lineage>
        <taxon>Bacteria</taxon>
        <taxon>Bacillati</taxon>
        <taxon>Actinomycetota</taxon>
        <taxon>Actinomycetes</taxon>
        <taxon>Bifidobacteriales</taxon>
        <taxon>Bifidobacteriaceae</taxon>
        <taxon>Bifidobacterium</taxon>
    </lineage>
</organism>
<keyword evidence="2" id="KW-0812">Transmembrane</keyword>
<proteinExistence type="predicted"/>
<name>A0A0F4L0E9_9BIFI</name>
<reference evidence="3 4" key="1">
    <citation type="submission" date="2014-12" db="EMBL/GenBank/DDBJ databases">
        <title>Comparative genomics of the lactic acid bacteria isolated from the honey bee gut.</title>
        <authorList>
            <person name="Ellegaard K.M."/>
            <person name="Tamarit D."/>
            <person name="Javelind E."/>
            <person name="Olofsson T."/>
            <person name="Andersson S.G."/>
            <person name="Vasquez A."/>
        </authorList>
    </citation>
    <scope>NUCLEOTIDE SEQUENCE [LARGE SCALE GENOMIC DNA]</scope>
    <source>
        <strain evidence="3 4">Bin7</strain>
    </source>
</reference>
<keyword evidence="2" id="KW-0472">Membrane</keyword>
<feature type="transmembrane region" description="Helical" evidence="2">
    <location>
        <begin position="83"/>
        <end position="104"/>
    </location>
</feature>
<feature type="transmembrane region" description="Helical" evidence="2">
    <location>
        <begin position="110"/>
        <end position="131"/>
    </location>
</feature>
<dbReference type="AlphaFoldDB" id="A0A0F4L0E9"/>
<sequence length="200" mass="22046">MTYGHKNSPAPKRVKANGPGEHSPSQCTAHNSKNSKLDEFLKNFGLSENQITVQDKILDLHKGVANEDPEITKSWSLRSVVEVITALVVVGYGMRTVAGIPLGWSCWTYWLKYGGILVSAVATVVAAFIGWERKRDLAKIQLKLDALDIWEKSHPIKAKLNSENNIERREAYLLKQSYVNTVLWGLGGVTILSAFAAALG</sequence>
<dbReference type="PATRIC" id="fig|1684.5.peg.33"/>
<feature type="region of interest" description="Disordered" evidence="1">
    <location>
        <begin position="1"/>
        <end position="29"/>
    </location>
</feature>
<dbReference type="Proteomes" id="UP000033567">
    <property type="component" value="Unassembled WGS sequence"/>
</dbReference>
<evidence type="ECO:0000313" key="3">
    <source>
        <dbReference type="EMBL" id="KJY52357.1"/>
    </source>
</evidence>
<protein>
    <submittedName>
        <fullName evidence="3">Uncharacterized protein</fullName>
    </submittedName>
</protein>
<evidence type="ECO:0000256" key="2">
    <source>
        <dbReference type="SAM" id="Phobius"/>
    </source>
</evidence>
<keyword evidence="2" id="KW-1133">Transmembrane helix</keyword>
<keyword evidence="4" id="KW-1185">Reference proteome</keyword>
<accession>A0A0F4L0E9</accession>
<feature type="transmembrane region" description="Helical" evidence="2">
    <location>
        <begin position="178"/>
        <end position="199"/>
    </location>
</feature>